<accession>A0A0G0LT95</accession>
<proteinExistence type="predicted"/>
<comment type="caution">
    <text evidence="1">The sequence shown here is derived from an EMBL/GenBank/DDBJ whole genome shotgun (WGS) entry which is preliminary data.</text>
</comment>
<protein>
    <submittedName>
        <fullName evidence="1">Uncharacterized protein</fullName>
    </submittedName>
</protein>
<organism evidence="1 2">
    <name type="scientific">Candidatus Shapirobacteria bacterium GW2011_GWE1_38_92</name>
    <dbReference type="NCBI Taxonomy" id="1618489"/>
    <lineage>
        <taxon>Bacteria</taxon>
        <taxon>Candidatus Shapironibacteriota</taxon>
    </lineage>
</organism>
<name>A0A0G0LT95_9BACT</name>
<dbReference type="EMBL" id="LBVR01000020">
    <property type="protein sequence ID" value="KKQ91200.1"/>
    <property type="molecule type" value="Genomic_DNA"/>
</dbReference>
<sequence length="83" mass="9264">MSGIILESNRLSEEEMEKPVVTYRVGSRGNLMLARTPEGRNFSCGEKCDGCTGFRYDGSAKIYINQIGEIEVTKCGIRVRDVK</sequence>
<dbReference type="Proteomes" id="UP000033841">
    <property type="component" value="Unassembled WGS sequence"/>
</dbReference>
<reference evidence="1 2" key="1">
    <citation type="journal article" date="2015" name="Nature">
        <title>rRNA introns, odd ribosomes, and small enigmatic genomes across a large radiation of phyla.</title>
        <authorList>
            <person name="Brown C.T."/>
            <person name="Hug L.A."/>
            <person name="Thomas B.C."/>
            <person name="Sharon I."/>
            <person name="Castelle C.J."/>
            <person name="Singh A."/>
            <person name="Wilkins M.J."/>
            <person name="Williams K.H."/>
            <person name="Banfield J.F."/>
        </authorList>
    </citation>
    <scope>NUCLEOTIDE SEQUENCE [LARGE SCALE GENOMIC DNA]</scope>
</reference>
<evidence type="ECO:0000313" key="2">
    <source>
        <dbReference type="Proteomes" id="UP000033841"/>
    </source>
</evidence>
<gene>
    <name evidence="1" type="ORF">UT14_C0020G0022</name>
</gene>
<evidence type="ECO:0000313" key="1">
    <source>
        <dbReference type="EMBL" id="KKQ91200.1"/>
    </source>
</evidence>
<dbReference type="AlphaFoldDB" id="A0A0G0LT95"/>